<keyword evidence="4" id="KW-0677">Repeat</keyword>
<dbReference type="InterPro" id="IPR056737">
    <property type="entry name" value="Beta-prop_ATRN-MKLN-like"/>
</dbReference>
<dbReference type="Pfam" id="PF24981">
    <property type="entry name" value="Beta-prop_ATRN-LZTR1"/>
    <property type="match status" value="1"/>
</dbReference>
<dbReference type="PANTHER" id="PTHR46376:SF2">
    <property type="entry name" value="DISTRACTED, ISOFORM B"/>
    <property type="match status" value="1"/>
</dbReference>
<evidence type="ECO:0000256" key="4">
    <source>
        <dbReference type="ARBA" id="ARBA00022737"/>
    </source>
</evidence>
<feature type="disulfide bond" evidence="7">
    <location>
        <begin position="53"/>
        <end position="62"/>
    </location>
</feature>
<gene>
    <name evidence="10" type="ORF">LSH36_415g01014</name>
</gene>
<dbReference type="InterPro" id="IPR051568">
    <property type="entry name" value="LZTR1/Attractin"/>
</dbReference>
<dbReference type="Pfam" id="PF24972">
    <property type="entry name" value="GBD_ATRN"/>
    <property type="match status" value="1"/>
</dbReference>
<evidence type="ECO:0000259" key="9">
    <source>
        <dbReference type="PROSITE" id="PS50026"/>
    </source>
</evidence>
<dbReference type="SUPFAM" id="SSF117281">
    <property type="entry name" value="Kelch motif"/>
    <property type="match status" value="1"/>
</dbReference>
<dbReference type="PROSITE" id="PS00022">
    <property type="entry name" value="EGF_1"/>
    <property type="match status" value="1"/>
</dbReference>
<protein>
    <recommendedName>
        <fullName evidence="9">EGF-like domain-containing protein</fullName>
    </recommendedName>
</protein>
<name>A0AAD9JBY5_9ANNE</name>
<evidence type="ECO:0000256" key="2">
    <source>
        <dbReference type="ARBA" id="ARBA00022441"/>
    </source>
</evidence>
<accession>A0AAD9JBY5</accession>
<keyword evidence="11" id="KW-1185">Reference proteome</keyword>
<evidence type="ECO:0000256" key="6">
    <source>
        <dbReference type="ARBA" id="ARBA00023180"/>
    </source>
</evidence>
<comment type="caution">
    <text evidence="10">The sequence shown here is derived from an EMBL/GenBank/DDBJ whole genome shotgun (WGS) entry which is preliminary data.</text>
</comment>
<feature type="region of interest" description="Disordered" evidence="8">
    <location>
        <begin position="761"/>
        <end position="788"/>
    </location>
</feature>
<sequence length="788" mass="87682">MPEITVRGHAMLHFYSDAAYNMSGFNISYVMEPSCPLDCSGHGECTTGGVCQCDSQWFGEGCQHQLCPNNCSYPNGICEDDGCHCSEGRGDDCSIPDTSGFWELLRPKPPLGARASHKHIRNNDYLYIFFGYDFNNYSTENSVMSVQRLDCSTGRLFSRWLNESHAVLMYGGLVLETDTVTNDLWEYSLAEHVWKKLLSSGSSLAVVGHTAHIIRDQMFVFFGHNPTFGYLNNIQIYSLITKKWQVIYGKGVPVNGGYGHSSVYDPISDLVYIHGGYISTSYSLYALTDMLYVFNPSELSWSRKSGSGQPKFLHSAVFLDRIMFVFGGNTHNDTNLSQGAKCYSTDLMAYDPEAPNLQVSRFGHIAETYRDKMYVFGGFDGRVLSDLYRYTPVSCDSFNTRSTCISNNAGVLCAWADDQRCMSVSEAKLLLKFKNIENTEVHSCQTVPDGSSSHNEAKDDATCNKPCYMYTSCDNCTANYCMWCGNLHQCVESISYVASYPYGQCMEWTTYRKKCPDTYCAGLRTCEMCQNSPACGWCDDGTNTGLGQCVKVCQCNGHSQCYNGTGICVECQNNTAACDCNGQADTCHSETGKCYCHTRGVKENTEGEIALYTNKPCTLFEEQFSHKDYTFGGDSNTTFYVYVYDFKTPFIIERMVVEMEQMASRPFATCNVDLPSTAEEALLRQESLTNANNIRGSQRYKKVGSYLEDSCPITLEPLSGNKAAVLSLLIRMPTGDEEFAPPGQQGLAVGSALVTIGSHRKNNTDLQRPDKNIKPRKQACSDFSDNCA</sequence>
<dbReference type="Gene3D" id="2.120.10.80">
    <property type="entry name" value="Kelch-type beta propeller"/>
    <property type="match status" value="2"/>
</dbReference>
<evidence type="ECO:0000256" key="7">
    <source>
        <dbReference type="PROSITE-ProRule" id="PRU00076"/>
    </source>
</evidence>
<dbReference type="PROSITE" id="PS50026">
    <property type="entry name" value="EGF_3"/>
    <property type="match status" value="1"/>
</dbReference>
<evidence type="ECO:0000256" key="5">
    <source>
        <dbReference type="ARBA" id="ARBA00023136"/>
    </source>
</evidence>
<evidence type="ECO:0000256" key="3">
    <source>
        <dbReference type="ARBA" id="ARBA00022536"/>
    </source>
</evidence>
<dbReference type="GO" id="GO:0005794">
    <property type="term" value="C:Golgi apparatus"/>
    <property type="evidence" value="ECO:0007669"/>
    <property type="project" value="TreeGrafter"/>
</dbReference>
<comment type="subcellular location">
    <subcellularLocation>
        <location evidence="1">Membrane</location>
    </subcellularLocation>
</comment>
<proteinExistence type="predicted"/>
<dbReference type="GO" id="GO:0016020">
    <property type="term" value="C:membrane"/>
    <property type="evidence" value="ECO:0007669"/>
    <property type="project" value="UniProtKB-SubCell"/>
</dbReference>
<keyword evidence="3 7" id="KW-0245">EGF-like domain</keyword>
<dbReference type="InterPro" id="IPR000742">
    <property type="entry name" value="EGF"/>
</dbReference>
<dbReference type="AlphaFoldDB" id="A0AAD9JBY5"/>
<feature type="domain" description="EGF-like" evidence="9">
    <location>
        <begin position="31"/>
        <end position="63"/>
    </location>
</feature>
<organism evidence="10 11">
    <name type="scientific">Paralvinella palmiformis</name>
    <dbReference type="NCBI Taxonomy" id="53620"/>
    <lineage>
        <taxon>Eukaryota</taxon>
        <taxon>Metazoa</taxon>
        <taxon>Spiralia</taxon>
        <taxon>Lophotrochozoa</taxon>
        <taxon>Annelida</taxon>
        <taxon>Polychaeta</taxon>
        <taxon>Sedentaria</taxon>
        <taxon>Canalipalpata</taxon>
        <taxon>Terebellida</taxon>
        <taxon>Terebelliformia</taxon>
        <taxon>Alvinellidae</taxon>
        <taxon>Paralvinella</taxon>
    </lineage>
</organism>
<keyword evidence="5" id="KW-0472">Membrane</keyword>
<dbReference type="InterPro" id="IPR015915">
    <property type="entry name" value="Kelch-typ_b-propeller"/>
</dbReference>
<dbReference type="PANTHER" id="PTHR46376">
    <property type="entry name" value="LEUCINE-ZIPPER-LIKE TRANSCRIPTIONAL REGULATOR 1"/>
    <property type="match status" value="1"/>
</dbReference>
<dbReference type="Pfam" id="PF01437">
    <property type="entry name" value="PSI"/>
    <property type="match status" value="1"/>
</dbReference>
<feature type="disulfide bond" evidence="7">
    <location>
        <begin position="35"/>
        <end position="45"/>
    </location>
</feature>
<dbReference type="Proteomes" id="UP001208570">
    <property type="component" value="Unassembled WGS sequence"/>
</dbReference>
<dbReference type="InterPro" id="IPR056732">
    <property type="entry name" value="GBD_ATRN"/>
</dbReference>
<keyword evidence="7" id="KW-1015">Disulfide bond</keyword>
<evidence type="ECO:0000313" key="10">
    <source>
        <dbReference type="EMBL" id="KAK2150258.1"/>
    </source>
</evidence>
<dbReference type="InterPro" id="IPR002165">
    <property type="entry name" value="Plexin_repeat"/>
</dbReference>
<keyword evidence="2" id="KW-0880">Kelch repeat</keyword>
<keyword evidence="6" id="KW-0325">Glycoprotein</keyword>
<dbReference type="InterPro" id="IPR016201">
    <property type="entry name" value="PSI"/>
</dbReference>
<dbReference type="SMART" id="SM00423">
    <property type="entry name" value="PSI"/>
    <property type="match status" value="3"/>
</dbReference>
<evidence type="ECO:0000313" key="11">
    <source>
        <dbReference type="Proteomes" id="UP001208570"/>
    </source>
</evidence>
<dbReference type="EMBL" id="JAODUP010000415">
    <property type="protein sequence ID" value="KAK2150258.1"/>
    <property type="molecule type" value="Genomic_DNA"/>
</dbReference>
<evidence type="ECO:0000256" key="1">
    <source>
        <dbReference type="ARBA" id="ARBA00004370"/>
    </source>
</evidence>
<dbReference type="Gene3D" id="2.60.120.260">
    <property type="entry name" value="Galactose-binding domain-like"/>
    <property type="match status" value="1"/>
</dbReference>
<evidence type="ECO:0000256" key="8">
    <source>
        <dbReference type="SAM" id="MobiDB-lite"/>
    </source>
</evidence>
<reference evidence="10" key="1">
    <citation type="journal article" date="2023" name="Mol. Biol. Evol.">
        <title>Third-Generation Sequencing Reveals the Adaptive Role of the Epigenome in Three Deep-Sea Polychaetes.</title>
        <authorList>
            <person name="Perez M."/>
            <person name="Aroh O."/>
            <person name="Sun Y."/>
            <person name="Lan Y."/>
            <person name="Juniper S.K."/>
            <person name="Young C.R."/>
            <person name="Angers B."/>
            <person name="Qian P.Y."/>
        </authorList>
    </citation>
    <scope>NUCLEOTIDE SEQUENCE</scope>
    <source>
        <strain evidence="10">P08H-3</strain>
    </source>
</reference>
<comment type="caution">
    <text evidence="7">Lacks conserved residue(s) required for the propagation of feature annotation.</text>
</comment>